<evidence type="ECO:0008006" key="3">
    <source>
        <dbReference type="Google" id="ProtNLM"/>
    </source>
</evidence>
<protein>
    <recommendedName>
        <fullName evidence="3">Secreted protein</fullName>
    </recommendedName>
</protein>
<feature type="chain" id="PRO_5013188930" description="Secreted protein" evidence="1">
    <location>
        <begin position="24"/>
        <end position="67"/>
    </location>
</feature>
<proteinExistence type="predicted"/>
<accession>A0A224XUW8</accession>
<dbReference type="EMBL" id="GFTR01000070">
    <property type="protein sequence ID" value="JAW16356.1"/>
    <property type="molecule type" value="Transcribed_RNA"/>
</dbReference>
<name>A0A224XUW8_9HEMI</name>
<keyword evidence="1" id="KW-0732">Signal</keyword>
<evidence type="ECO:0000313" key="2">
    <source>
        <dbReference type="EMBL" id="JAW16356.1"/>
    </source>
</evidence>
<sequence>MRPVLSAKCSLHFFLISLEATQSLKSTTKTTCSVPSVKNMLGLSLYLPISLNLPKDFPKPFSKLDFP</sequence>
<dbReference type="AlphaFoldDB" id="A0A224XUW8"/>
<evidence type="ECO:0000256" key="1">
    <source>
        <dbReference type="SAM" id="SignalP"/>
    </source>
</evidence>
<organism evidence="2">
    <name type="scientific">Panstrongylus lignarius</name>
    <dbReference type="NCBI Taxonomy" id="156445"/>
    <lineage>
        <taxon>Eukaryota</taxon>
        <taxon>Metazoa</taxon>
        <taxon>Ecdysozoa</taxon>
        <taxon>Arthropoda</taxon>
        <taxon>Hexapoda</taxon>
        <taxon>Insecta</taxon>
        <taxon>Pterygota</taxon>
        <taxon>Neoptera</taxon>
        <taxon>Paraneoptera</taxon>
        <taxon>Hemiptera</taxon>
        <taxon>Heteroptera</taxon>
        <taxon>Panheteroptera</taxon>
        <taxon>Cimicomorpha</taxon>
        <taxon>Reduviidae</taxon>
        <taxon>Triatominae</taxon>
        <taxon>Panstrongylus</taxon>
    </lineage>
</organism>
<reference evidence="2" key="1">
    <citation type="journal article" date="2018" name="PLoS Negl. Trop. Dis.">
        <title>An insight into the salivary gland and fat body transcriptome of Panstrongylus lignarius (Hemiptera: Heteroptera), the main vector of Chagas disease in Peru.</title>
        <authorList>
            <person name="Nevoa J.C."/>
            <person name="Mendes M.T."/>
            <person name="da Silva M.V."/>
            <person name="Soares S.C."/>
            <person name="Oliveira C.J.F."/>
            <person name="Ribeiro J.M.C."/>
        </authorList>
    </citation>
    <scope>NUCLEOTIDE SEQUENCE</scope>
</reference>
<feature type="signal peptide" evidence="1">
    <location>
        <begin position="1"/>
        <end position="23"/>
    </location>
</feature>